<evidence type="ECO:0000313" key="2">
    <source>
        <dbReference type="EMBL" id="SHH58226.1"/>
    </source>
</evidence>
<dbReference type="Pfam" id="PF01381">
    <property type="entry name" value="HTH_3"/>
    <property type="match status" value="1"/>
</dbReference>
<name>A0A1M5U5V8_9FIRM</name>
<evidence type="ECO:0000313" key="3">
    <source>
        <dbReference type="Proteomes" id="UP000184389"/>
    </source>
</evidence>
<dbReference type="OrthoDB" id="2056359at2"/>
<proteinExistence type="predicted"/>
<dbReference type="GO" id="GO:0003677">
    <property type="term" value="F:DNA binding"/>
    <property type="evidence" value="ECO:0007669"/>
    <property type="project" value="InterPro"/>
</dbReference>
<dbReference type="RefSeq" id="WP_072743121.1">
    <property type="nucleotide sequence ID" value="NZ_FQXR01000003.1"/>
</dbReference>
<dbReference type="PROSITE" id="PS50943">
    <property type="entry name" value="HTH_CROC1"/>
    <property type="match status" value="1"/>
</dbReference>
<dbReference type="SUPFAM" id="SSF47413">
    <property type="entry name" value="lambda repressor-like DNA-binding domains"/>
    <property type="match status" value="1"/>
</dbReference>
<evidence type="ECO:0000259" key="1">
    <source>
        <dbReference type="PROSITE" id="PS50943"/>
    </source>
</evidence>
<dbReference type="STRING" id="1123281.SAMN02745180_00532"/>
<dbReference type="AlphaFoldDB" id="A0A1M5U5V8"/>
<feature type="domain" description="HTH cro/C1-type" evidence="1">
    <location>
        <begin position="8"/>
        <end position="69"/>
    </location>
</feature>
<gene>
    <name evidence="2" type="ORF">SAMN02745180_00532</name>
</gene>
<dbReference type="SMART" id="SM00530">
    <property type="entry name" value="HTH_XRE"/>
    <property type="match status" value="1"/>
</dbReference>
<accession>A0A1M5U5V8</accession>
<dbReference type="CDD" id="cd00093">
    <property type="entry name" value="HTH_XRE"/>
    <property type="match status" value="1"/>
</dbReference>
<dbReference type="InterPro" id="IPR001387">
    <property type="entry name" value="Cro/C1-type_HTH"/>
</dbReference>
<keyword evidence="3" id="KW-1185">Reference proteome</keyword>
<sequence length="140" mass="15916">MDTLQEILINKRKDLGLSLRKAAKLIGISHSYLNNLEKGIDPNTKAPVNPTPETLSLISEAYKIDYNELMIAAGYITVGENTKVYDQDETKEGIEDMLNYYRSLQLSNLILELSPKNQERVIEYVKLLKLSEKQGLDLDE</sequence>
<protein>
    <submittedName>
        <fullName evidence="2">Helix-turn-helix</fullName>
    </submittedName>
</protein>
<dbReference type="InterPro" id="IPR010982">
    <property type="entry name" value="Lambda_DNA-bd_dom_sf"/>
</dbReference>
<dbReference type="Gene3D" id="1.10.260.40">
    <property type="entry name" value="lambda repressor-like DNA-binding domains"/>
    <property type="match status" value="1"/>
</dbReference>
<dbReference type="EMBL" id="FQXR01000003">
    <property type="protein sequence ID" value="SHH58226.1"/>
    <property type="molecule type" value="Genomic_DNA"/>
</dbReference>
<organism evidence="2 3">
    <name type="scientific">Sporanaerobacter acetigenes DSM 13106</name>
    <dbReference type="NCBI Taxonomy" id="1123281"/>
    <lineage>
        <taxon>Bacteria</taxon>
        <taxon>Bacillati</taxon>
        <taxon>Bacillota</taxon>
        <taxon>Tissierellia</taxon>
        <taxon>Tissierellales</taxon>
        <taxon>Sporanaerobacteraceae</taxon>
        <taxon>Sporanaerobacter</taxon>
    </lineage>
</organism>
<dbReference type="Proteomes" id="UP000184389">
    <property type="component" value="Unassembled WGS sequence"/>
</dbReference>
<reference evidence="2 3" key="1">
    <citation type="submission" date="2016-11" db="EMBL/GenBank/DDBJ databases">
        <authorList>
            <person name="Jaros S."/>
            <person name="Januszkiewicz K."/>
            <person name="Wedrychowicz H."/>
        </authorList>
    </citation>
    <scope>NUCLEOTIDE SEQUENCE [LARGE SCALE GENOMIC DNA]</scope>
    <source>
        <strain evidence="2 3">DSM 13106</strain>
    </source>
</reference>